<dbReference type="Proteomes" id="UP001177260">
    <property type="component" value="Unassembled WGS sequence"/>
</dbReference>
<proteinExistence type="predicted"/>
<accession>A0ACC3B4M4</accession>
<evidence type="ECO:0000313" key="1">
    <source>
        <dbReference type="EMBL" id="KAK1145137.1"/>
    </source>
</evidence>
<evidence type="ECO:0000313" key="2">
    <source>
        <dbReference type="Proteomes" id="UP001177260"/>
    </source>
</evidence>
<name>A0ACC3B4M4_9EURO</name>
<reference evidence="1 2" key="1">
    <citation type="journal article" date="2023" name="ACS Omega">
        <title>Identification of the Neoaspergillic Acid Biosynthesis Gene Cluster by Establishing an In Vitro CRISPR-Ribonucleoprotein Genetic System in Aspergillus melleus.</title>
        <authorList>
            <person name="Yuan B."/>
            <person name="Grau M.F."/>
            <person name="Murata R.M."/>
            <person name="Torok T."/>
            <person name="Venkateswaran K."/>
            <person name="Stajich J.E."/>
            <person name="Wang C.C.C."/>
        </authorList>
    </citation>
    <scope>NUCLEOTIDE SEQUENCE [LARGE SCALE GENOMIC DNA]</scope>
    <source>
        <strain evidence="1 2">IMV 1140</strain>
    </source>
</reference>
<gene>
    <name evidence="1" type="ORF">N8T08_004570</name>
</gene>
<sequence>MASLTITDADIPDCSGKTVVITGGSSGIGWAAAGIFESHGAHVYILDRNPPQAELAVKRNISYCACDITQWSSVLAAYRSISRVDILVANAGVSEEADYFHDSFDELGELVEPRYGALDVNLRGTLNVIKVALSMMRRSQTAGSIVITSSATAYSPEYSLPVYSASKLALIGLMRALRASLPLDGITINAVAPAATITGLLPADLAAPIIAAGLPTSSPEFVGLAIAYAASAQQTRAVELYGKDPKSAVDGLSPGRWNGRTILTLGDCYTELEQAISDLRPQWFGEENARLTRMQQVATDFRPVHEKV</sequence>
<protein>
    <submittedName>
        <fullName evidence="1">Uncharacterized protein</fullName>
    </submittedName>
</protein>
<keyword evidence="2" id="KW-1185">Reference proteome</keyword>
<dbReference type="EMBL" id="JAOPJF010000026">
    <property type="protein sequence ID" value="KAK1145137.1"/>
    <property type="molecule type" value="Genomic_DNA"/>
</dbReference>
<organism evidence="1 2">
    <name type="scientific">Aspergillus melleus</name>
    <dbReference type="NCBI Taxonomy" id="138277"/>
    <lineage>
        <taxon>Eukaryota</taxon>
        <taxon>Fungi</taxon>
        <taxon>Dikarya</taxon>
        <taxon>Ascomycota</taxon>
        <taxon>Pezizomycotina</taxon>
        <taxon>Eurotiomycetes</taxon>
        <taxon>Eurotiomycetidae</taxon>
        <taxon>Eurotiales</taxon>
        <taxon>Aspergillaceae</taxon>
        <taxon>Aspergillus</taxon>
        <taxon>Aspergillus subgen. Circumdati</taxon>
    </lineage>
</organism>
<comment type="caution">
    <text evidence="1">The sequence shown here is derived from an EMBL/GenBank/DDBJ whole genome shotgun (WGS) entry which is preliminary data.</text>
</comment>